<dbReference type="OrthoDB" id="9780120at2"/>
<sequence>MKRNSFSEPSKAADLADVRRIGIPRALLYYRYGALWRAFFEELGRTVIVSEPSDRGVFEAGDAVSVDECCLASKLYLGHVAALIDRTDALFIPSIANLGHLRSFCTKFQALPDLVANSFSERDIRIISCLVEEQETHTMARESYLALARRFGATPRQAKAAWKAALHAQDAADRMAQSTQEHALARAEALPKESRPLRILVMAHPYVAHDPYIGGPVADMLIEMGACVLFADHADKERAFKMSLDFSETLPWIVNRELVGALMLLHDHVDGVVIVSAFPCGPDSMTNDAVTRRFRGKPTLVLTVDAQSGTAGMETRIESFVDILRYQGKGGYLHVR</sequence>
<dbReference type="InterPro" id="IPR018709">
    <property type="entry name" value="CoA_activase_DUF2229"/>
</dbReference>
<proteinExistence type="predicted"/>
<keyword evidence="3" id="KW-1185">Reference proteome</keyword>
<dbReference type="Proteomes" id="UP000269591">
    <property type="component" value="Unassembled WGS sequence"/>
</dbReference>
<organism evidence="2 3">
    <name type="scientific">Slackia equolifaciens</name>
    <dbReference type="NCBI Taxonomy" id="498718"/>
    <lineage>
        <taxon>Bacteria</taxon>
        <taxon>Bacillati</taxon>
        <taxon>Actinomycetota</taxon>
        <taxon>Coriobacteriia</taxon>
        <taxon>Eggerthellales</taxon>
        <taxon>Eggerthellaceae</taxon>
        <taxon>Slackia</taxon>
    </lineage>
</organism>
<feature type="domain" description="DUF2229" evidence="1">
    <location>
        <begin position="20"/>
        <end position="233"/>
    </location>
</feature>
<dbReference type="PANTHER" id="PTHR32329:SF2">
    <property type="entry name" value="BIFUNCTIONAL PROTEIN [INCLUDES 2-HYDROXYACYL-COA DEHYDRATASE (N-TER) AND ITS ACTIVATOR DOMAIN (C_TERM)"/>
    <property type="match status" value="1"/>
</dbReference>
<comment type="caution">
    <text evidence="2">The sequence shown here is derived from an EMBL/GenBank/DDBJ whole genome shotgun (WGS) entry which is preliminary data.</text>
</comment>
<reference evidence="3" key="1">
    <citation type="submission" date="2018-05" db="EMBL/GenBank/DDBJ databases">
        <title>Genome Sequencing of selected type strains of the family Eggerthellaceae.</title>
        <authorList>
            <person name="Danylec N."/>
            <person name="Stoll D.A."/>
            <person name="Doetsch A."/>
            <person name="Huch M."/>
        </authorList>
    </citation>
    <scope>NUCLEOTIDE SEQUENCE [LARGE SCALE GENOMIC DNA]</scope>
    <source>
        <strain evidence="3">DSM 24851</strain>
    </source>
</reference>
<accession>A0A3N0ARW1</accession>
<dbReference type="InterPro" id="IPR051805">
    <property type="entry name" value="Dehydratase_Activator_Redct"/>
</dbReference>
<gene>
    <name evidence="2" type="ORF">DMP06_10750</name>
</gene>
<evidence type="ECO:0000313" key="2">
    <source>
        <dbReference type="EMBL" id="RNL37555.1"/>
    </source>
</evidence>
<dbReference type="RefSeq" id="WP_123209725.1">
    <property type="nucleotide sequence ID" value="NZ_JBHTHO010000030.1"/>
</dbReference>
<dbReference type="EMBL" id="QIBX01000026">
    <property type="protein sequence ID" value="RNL37555.1"/>
    <property type="molecule type" value="Genomic_DNA"/>
</dbReference>
<dbReference type="PANTHER" id="PTHR32329">
    <property type="entry name" value="BIFUNCTIONAL PROTEIN [INCLUDES 2-HYDROXYACYL-COA DEHYDRATASE (N-TER) AND ITS ACTIVATOR DOMAIN (C_TERM)-RELATED"/>
    <property type="match status" value="1"/>
</dbReference>
<name>A0A3N0ARW1_9ACTN</name>
<protein>
    <recommendedName>
        <fullName evidence="1">DUF2229 domain-containing protein</fullName>
    </recommendedName>
</protein>
<dbReference type="AlphaFoldDB" id="A0A3N0ARW1"/>
<dbReference type="Gene3D" id="3.40.50.11900">
    <property type="match status" value="1"/>
</dbReference>
<dbReference type="Pfam" id="PF09989">
    <property type="entry name" value="DUF2229"/>
    <property type="match status" value="1"/>
</dbReference>
<evidence type="ECO:0000313" key="3">
    <source>
        <dbReference type="Proteomes" id="UP000269591"/>
    </source>
</evidence>
<evidence type="ECO:0000259" key="1">
    <source>
        <dbReference type="Pfam" id="PF09989"/>
    </source>
</evidence>